<evidence type="ECO:0000256" key="2">
    <source>
        <dbReference type="ARBA" id="ARBA00005262"/>
    </source>
</evidence>
<comment type="subcellular location">
    <subcellularLocation>
        <location evidence="1">Cell membrane</location>
        <topology evidence="1">Multi-pass membrane protein</topology>
    </subcellularLocation>
</comment>
<feature type="transmembrane region" description="Helical" evidence="7">
    <location>
        <begin position="412"/>
        <end position="430"/>
    </location>
</feature>
<dbReference type="PANTHER" id="PTHR43663:SF1">
    <property type="entry name" value="CHROMATE TRANSPORTER"/>
    <property type="match status" value="1"/>
</dbReference>
<keyword evidence="6 7" id="KW-0472">Membrane</keyword>
<reference evidence="8 9" key="1">
    <citation type="submission" date="2009-02" db="EMBL/GenBank/DDBJ databases">
        <title>Annotation of Streptomyces hygroscopicus strain ATCC 53653.</title>
        <authorList>
            <consortium name="The Broad Institute Genome Sequencing Platform"/>
            <consortium name="Broad Institute Microbial Sequencing Center"/>
            <person name="Fischbach M."/>
            <person name="Godfrey P."/>
            <person name="Ward D."/>
            <person name="Young S."/>
            <person name="Zeng Q."/>
            <person name="Koehrsen M."/>
            <person name="Alvarado L."/>
            <person name="Berlin A.M."/>
            <person name="Bochicchio J."/>
            <person name="Borenstein D."/>
            <person name="Chapman S.B."/>
            <person name="Chen Z."/>
            <person name="Engels R."/>
            <person name="Freedman E."/>
            <person name="Gellesch M."/>
            <person name="Goldberg J."/>
            <person name="Griggs A."/>
            <person name="Gujja S."/>
            <person name="Heilman E.R."/>
            <person name="Heiman D.I."/>
            <person name="Hepburn T.A."/>
            <person name="Howarth C."/>
            <person name="Jen D."/>
            <person name="Larson L."/>
            <person name="Lewis B."/>
            <person name="Mehta T."/>
            <person name="Park D."/>
            <person name="Pearson M."/>
            <person name="Richards J."/>
            <person name="Roberts A."/>
            <person name="Saif S."/>
            <person name="Shea T.D."/>
            <person name="Shenoy N."/>
            <person name="Sisk P."/>
            <person name="Stolte C."/>
            <person name="Sykes S.N."/>
            <person name="Thomson T."/>
            <person name="Walk T."/>
            <person name="White J."/>
            <person name="Yandava C."/>
            <person name="Straight P."/>
            <person name="Clardy J."/>
            <person name="Hung D."/>
            <person name="Kolter R."/>
            <person name="Mekalanos J."/>
            <person name="Walker S."/>
            <person name="Walsh C.T."/>
            <person name="Wieland-Brown L.C."/>
            <person name="Haas B."/>
            <person name="Nusbaum C."/>
            <person name="Birren B."/>
        </authorList>
    </citation>
    <scope>NUCLEOTIDE SEQUENCE [LARGE SCALE GENOMIC DNA]</scope>
    <source>
        <strain evidence="8 9">ATCC 53653</strain>
    </source>
</reference>
<sequence>MVRGGAWRLIRVVRYRCRRGVLGASARSQCMTSEATADAADGEREPGTPWVGLGVIAREWGRIGCIGFGGPPTHIALLRQLCVQRRGWISASEFEDGIAATNLLPGPASTQLAIFTAWRLRGMPGALVGGVCFIVPGLALILALAALFLAGDPPLWVLGAAAGAGSAVAAVAVQAARALMPASWKRAGDRRAARARWVGYTLAGGAAAALAGPWMVLVLVAAGLVEMGVRTRPAVPGPRGGAAWPVPLALAAPAAGGLGALAWVAFKVGALSYGGGFVIIPLMQADAVDRYHWMSDGQFLNAVALGQITPGPVVQTVAVVGYAAAGLAGGLLAAAMAFAPSFLLVILGGSRFDQLRSSAAVQGFFSGAGPAVIGAIAGSAIPLALVLHGWQFGVLAAAAVWLLGLQRGVVSALLGAGALGIAAALAGWPAT</sequence>
<feature type="transmembrane region" description="Helical" evidence="7">
    <location>
        <begin position="319"/>
        <end position="347"/>
    </location>
</feature>
<feature type="transmembrane region" description="Helical" evidence="7">
    <location>
        <begin position="197"/>
        <end position="222"/>
    </location>
</feature>
<proteinExistence type="inferred from homology"/>
<evidence type="ECO:0000256" key="5">
    <source>
        <dbReference type="ARBA" id="ARBA00022989"/>
    </source>
</evidence>
<organism evidence="8 9">
    <name type="scientific">Streptomyces himastatinicus ATCC 53653</name>
    <dbReference type="NCBI Taxonomy" id="457427"/>
    <lineage>
        <taxon>Bacteria</taxon>
        <taxon>Bacillati</taxon>
        <taxon>Actinomycetota</taxon>
        <taxon>Actinomycetes</taxon>
        <taxon>Kitasatosporales</taxon>
        <taxon>Streptomycetaceae</taxon>
        <taxon>Streptomyces</taxon>
        <taxon>Streptomyces violaceusniger group</taxon>
    </lineage>
</organism>
<evidence type="ECO:0000313" key="9">
    <source>
        <dbReference type="Proteomes" id="UP000003963"/>
    </source>
</evidence>
<dbReference type="AlphaFoldDB" id="D9WWA8"/>
<dbReference type="NCBIfam" id="TIGR00937">
    <property type="entry name" value="2A51"/>
    <property type="match status" value="1"/>
</dbReference>
<comment type="similarity">
    <text evidence="2">Belongs to the chromate ion transporter (CHR) (TC 2.A.51) family.</text>
</comment>
<keyword evidence="3" id="KW-1003">Cell membrane</keyword>
<dbReference type="Proteomes" id="UP000003963">
    <property type="component" value="Unassembled WGS sequence"/>
</dbReference>
<evidence type="ECO:0000256" key="4">
    <source>
        <dbReference type="ARBA" id="ARBA00022692"/>
    </source>
</evidence>
<dbReference type="Pfam" id="PF02417">
    <property type="entry name" value="Chromate_transp"/>
    <property type="match status" value="2"/>
</dbReference>
<dbReference type="HOGENOM" id="CLU_018106_0_0_11"/>
<evidence type="ECO:0000256" key="3">
    <source>
        <dbReference type="ARBA" id="ARBA00022475"/>
    </source>
</evidence>
<dbReference type="PIRSF" id="PIRSF004810">
    <property type="entry name" value="ChrA"/>
    <property type="match status" value="1"/>
</dbReference>
<dbReference type="PANTHER" id="PTHR43663">
    <property type="entry name" value="CHROMATE TRANSPORT PROTEIN-RELATED"/>
    <property type="match status" value="1"/>
</dbReference>
<keyword evidence="4 7" id="KW-0812">Transmembrane</keyword>
<dbReference type="GO" id="GO:0005886">
    <property type="term" value="C:plasma membrane"/>
    <property type="evidence" value="ECO:0007669"/>
    <property type="project" value="UniProtKB-SubCell"/>
</dbReference>
<feature type="transmembrane region" description="Helical" evidence="7">
    <location>
        <begin position="155"/>
        <end position="176"/>
    </location>
</feature>
<dbReference type="STRING" id="457427.SSOG_06278"/>
<dbReference type="InterPro" id="IPR003370">
    <property type="entry name" value="Chromate_transpt"/>
</dbReference>
<feature type="transmembrane region" description="Helical" evidence="7">
    <location>
        <begin position="126"/>
        <end position="149"/>
    </location>
</feature>
<evidence type="ECO:0000256" key="6">
    <source>
        <dbReference type="ARBA" id="ARBA00023136"/>
    </source>
</evidence>
<feature type="transmembrane region" description="Helical" evidence="7">
    <location>
        <begin position="359"/>
        <end position="381"/>
    </location>
</feature>
<feature type="transmembrane region" description="Helical" evidence="7">
    <location>
        <begin position="270"/>
        <end position="288"/>
    </location>
</feature>
<dbReference type="GO" id="GO:0015109">
    <property type="term" value="F:chromate transmembrane transporter activity"/>
    <property type="evidence" value="ECO:0007669"/>
    <property type="project" value="InterPro"/>
</dbReference>
<dbReference type="InterPro" id="IPR052518">
    <property type="entry name" value="CHR_Transporter"/>
</dbReference>
<accession>D9WWA8</accession>
<dbReference type="InterPro" id="IPR014047">
    <property type="entry name" value="Chr_Tranpt_l_chain"/>
</dbReference>
<keyword evidence="9" id="KW-1185">Reference proteome</keyword>
<protein>
    <submittedName>
        <fullName evidence="8">Chromate transporter</fullName>
    </submittedName>
</protein>
<evidence type="ECO:0000313" key="8">
    <source>
        <dbReference type="EMBL" id="EFL26564.1"/>
    </source>
</evidence>
<keyword evidence="5 7" id="KW-1133">Transmembrane helix</keyword>
<gene>
    <name evidence="8" type="ORF">SSOG_06278</name>
</gene>
<name>D9WWA8_9ACTN</name>
<dbReference type="EMBL" id="GG657754">
    <property type="protein sequence ID" value="EFL26564.1"/>
    <property type="molecule type" value="Genomic_DNA"/>
</dbReference>
<evidence type="ECO:0000256" key="1">
    <source>
        <dbReference type="ARBA" id="ARBA00004651"/>
    </source>
</evidence>
<evidence type="ECO:0000256" key="7">
    <source>
        <dbReference type="SAM" id="Phobius"/>
    </source>
</evidence>
<feature type="transmembrane region" description="Helical" evidence="7">
    <location>
        <begin position="387"/>
        <end position="405"/>
    </location>
</feature>